<keyword evidence="2" id="KW-0812">Transmembrane</keyword>
<evidence type="ECO:0000256" key="4">
    <source>
        <dbReference type="ARBA" id="ARBA00023136"/>
    </source>
</evidence>
<evidence type="ECO:0000256" key="1">
    <source>
        <dbReference type="ARBA" id="ARBA00004141"/>
    </source>
</evidence>
<name>A0A7W8G1H6_9GAMM</name>
<reference evidence="6 7" key="1">
    <citation type="submission" date="2020-08" db="EMBL/GenBank/DDBJ databases">
        <title>Genomic Encyclopedia of Type Strains, Phase IV (KMG-IV): sequencing the most valuable type-strain genomes for metagenomic binning, comparative biology and taxonomic classification.</title>
        <authorList>
            <person name="Goeker M."/>
        </authorList>
    </citation>
    <scope>NUCLEOTIDE SEQUENCE [LARGE SCALE GENOMIC DNA]</scope>
    <source>
        <strain evidence="6 7">DSM 24163</strain>
    </source>
</reference>
<feature type="domain" description="G" evidence="5">
    <location>
        <begin position="74"/>
        <end position="184"/>
    </location>
</feature>
<dbReference type="AlphaFoldDB" id="A0A7W8G1H6"/>
<gene>
    <name evidence="6" type="ORF">HNQ52_003008</name>
</gene>
<sequence length="449" mass="48196">MSLRDRWRKLTARLRGTDAAHTATGTNHLDQAAGSLRALLDDPSIPAAVRDSLAADYAQVESMLDKIEHGHIHLAVFGRVSVGKSALLNALLGQRAFDVGVLHGTTTQANLLRWQEAAADGVHLIDTPGINELSGEQREKLAFDVAGRSDLVLFVVDGDMTSVEVDALKTLSATQRPIVLALNKADRYTATQRAELRARLVEHARGSVRPENIVEVMALPSAERVLQVQPDGSERELLRERPIDVAALQDRIFAILDAEGKTLAALNAAVFAGRLSDEACRRLTTLRRELAERVTRSYCLAKGVAVALNPIPVADLLAAAALDVALVMHLSRIYGLPLSRSEAGRLIATIAAQLAALMGAIWGVHLVASALKGASAGLSTLVTAGAQGALAWYATLLIARAAERYLAQGKSWGELGPKRVVQDIVADLDRDSVLREARAEILARLRDQP</sequence>
<comment type="caution">
    <text evidence="6">The sequence shown here is derived from an EMBL/GenBank/DDBJ whole genome shotgun (WGS) entry which is preliminary data.</text>
</comment>
<dbReference type="PANTHER" id="PTHR42714">
    <property type="entry name" value="TRNA MODIFICATION GTPASE GTPBP3"/>
    <property type="match status" value="1"/>
</dbReference>
<dbReference type="Pfam" id="PF01926">
    <property type="entry name" value="MMR_HSR1"/>
    <property type="match status" value="1"/>
</dbReference>
<dbReference type="GO" id="GO:0016020">
    <property type="term" value="C:membrane"/>
    <property type="evidence" value="ECO:0007669"/>
    <property type="project" value="UniProtKB-SubCell"/>
</dbReference>
<evidence type="ECO:0000313" key="7">
    <source>
        <dbReference type="Proteomes" id="UP000521199"/>
    </source>
</evidence>
<dbReference type="Pfam" id="PF05128">
    <property type="entry name" value="DUF697"/>
    <property type="match status" value="1"/>
</dbReference>
<organism evidence="6 7">
    <name type="scientific">Chiayiivirga flava</name>
    <dbReference type="NCBI Taxonomy" id="659595"/>
    <lineage>
        <taxon>Bacteria</taxon>
        <taxon>Pseudomonadati</taxon>
        <taxon>Pseudomonadota</taxon>
        <taxon>Gammaproteobacteria</taxon>
        <taxon>Lysobacterales</taxon>
        <taxon>Lysobacteraceae</taxon>
        <taxon>Chiayiivirga</taxon>
    </lineage>
</organism>
<dbReference type="GO" id="GO:0030488">
    <property type="term" value="P:tRNA methylation"/>
    <property type="evidence" value="ECO:0007669"/>
    <property type="project" value="TreeGrafter"/>
</dbReference>
<dbReference type="SUPFAM" id="SSF52540">
    <property type="entry name" value="P-loop containing nucleoside triphosphate hydrolases"/>
    <property type="match status" value="1"/>
</dbReference>
<protein>
    <recommendedName>
        <fullName evidence="5">G domain-containing protein</fullName>
    </recommendedName>
</protein>
<evidence type="ECO:0000313" key="6">
    <source>
        <dbReference type="EMBL" id="MBB5209439.1"/>
    </source>
</evidence>
<accession>A0A7W8G1H6</accession>
<dbReference type="GO" id="GO:0005737">
    <property type="term" value="C:cytoplasm"/>
    <property type="evidence" value="ECO:0007669"/>
    <property type="project" value="TreeGrafter"/>
</dbReference>
<proteinExistence type="predicted"/>
<dbReference type="EMBL" id="JACHHP010000006">
    <property type="protein sequence ID" value="MBB5209439.1"/>
    <property type="molecule type" value="Genomic_DNA"/>
</dbReference>
<dbReference type="GO" id="GO:0005525">
    <property type="term" value="F:GTP binding"/>
    <property type="evidence" value="ECO:0007669"/>
    <property type="project" value="InterPro"/>
</dbReference>
<keyword evidence="7" id="KW-1185">Reference proteome</keyword>
<keyword evidence="4" id="KW-0472">Membrane</keyword>
<dbReference type="InterPro" id="IPR021147">
    <property type="entry name" value="DUF697"/>
</dbReference>
<dbReference type="Gene3D" id="3.40.50.300">
    <property type="entry name" value="P-loop containing nucleotide triphosphate hydrolases"/>
    <property type="match status" value="1"/>
</dbReference>
<dbReference type="InterPro" id="IPR027417">
    <property type="entry name" value="P-loop_NTPase"/>
</dbReference>
<dbReference type="InterPro" id="IPR006073">
    <property type="entry name" value="GTP-bd"/>
</dbReference>
<evidence type="ECO:0000256" key="3">
    <source>
        <dbReference type="ARBA" id="ARBA00022989"/>
    </source>
</evidence>
<dbReference type="CDD" id="cd00880">
    <property type="entry name" value="Era_like"/>
    <property type="match status" value="1"/>
</dbReference>
<evidence type="ECO:0000256" key="2">
    <source>
        <dbReference type="ARBA" id="ARBA00022692"/>
    </source>
</evidence>
<comment type="subcellular location">
    <subcellularLocation>
        <location evidence="1">Membrane</location>
        <topology evidence="1">Multi-pass membrane protein</topology>
    </subcellularLocation>
</comment>
<keyword evidence="3" id="KW-1133">Transmembrane helix</keyword>
<dbReference type="PANTHER" id="PTHR42714:SF6">
    <property type="entry name" value="TRANSLATION INITIATION FACTOR IF-2"/>
    <property type="match status" value="1"/>
</dbReference>
<dbReference type="RefSeq" id="WP_183961976.1">
    <property type="nucleotide sequence ID" value="NZ_JACHHP010000006.1"/>
</dbReference>
<dbReference type="GO" id="GO:0002098">
    <property type="term" value="P:tRNA wobble uridine modification"/>
    <property type="evidence" value="ECO:0007669"/>
    <property type="project" value="TreeGrafter"/>
</dbReference>
<evidence type="ECO:0000259" key="5">
    <source>
        <dbReference type="Pfam" id="PF01926"/>
    </source>
</evidence>
<dbReference type="Proteomes" id="UP000521199">
    <property type="component" value="Unassembled WGS sequence"/>
</dbReference>